<sequence>MPEIGPIMRALELQRLIEDKVSEWRERSTRVAGASVADSYHQPLNFKRHTNRRKNSAEINRIIAKYSKPNKRAHEPYVAPPLLPRDNAPAPPQRPVRLKKIKSNLKLSKSEDNLVQATIMDHPDPSAEVKSRFDFSKYNARSCEDITAFVDIDRSMKSKNFEENSILNAKVVTKDVLPKQLHSISEDCLVNKSSEIITAMDEESMWKGFYDKLQKQKSRDEQVHESKNMHLLKKQAYVNGEWVQASSNAVFPVLNPADDSVIAEVPDMDAADAKTAVDAASNTFKTWKNTTVKERSYILRKWNDICLQNVDHLAEIMTAESGKPLAESKGCTCVIKPSEDTPLTALAAVELAVQAGVPKGVINVVTSSRKNAAGVGKVMCEDPAVGADMEHALDHAMLAKFRNNGQACVAGNRFLIHESVFDKFVEGFKGRIGQKCVLGPGNKEGVTCGPLVNKAQAEKVTGLVDDAVAKGAKVLLGGKIAKHLGDKFYESTLLVDVKPDMAIYQEEVFGPVAVCYKFKDEAEALEVANSTRSGLASYVFTKDLGQAFRIIQEVDDSFFEKFGSILKQASQKAAIEESTPLAPLKEVEEQDGERAEADLQGESRSLARDSDSGNETLLDTDSEPDDPEKIDRLVETIGWNPSVFGYPHQIVYPQNLQIDELYLEILYEILHNVGGCDVGCEAGQHAMLSYVQDAFKISNDKHTELLTQAEAKEPPELMLNVELIEAKDLVPKDPNGLSDPFVTMYMMSNSSHRYNTSVKSGTLNPVWEEHFSLPMRENHQDDSLCLEVWDFDPAETVKEKMTKIFEVKGVKGLRKLMKEIAITASYGKHDNELIGTTNIPLKSIPAQGMTMWFNLSKKSKLRRQGVVKVRLNFSSEKNSQVAAQEHRHLLRILLLHELEHSKHAAQSGLTNTDNALAQWSVYCALTVDHPLSFALFNMLLEKITKPLQSGLVQEEDVKLFWDGARKLLPTCYAQIRKLRKKTAGDKTVMKTLREVMKVLYRLSMLDAPESIDLFPTNLYGWLRNTEDGKLTIHEVLNQAAIQGASDWFVHILDNNECKDKTEESRLQHLIRVIQLVRSDLQRAIEYHDRVFIEVMNFPYSKALYGLYESKIASLVEPDVIEVCKRLKRLNYNEGSTNSVHLAGGINGETGMGAPQVGDEPLAMGTTLFELYLALQRFLTLGQGLNVTDWSSYAISKFHWWFFGGVAQWLDIAAYKALTRIEKAVDLDTLVALDTNVKYSSSAVDTLQIFYQIKIFWTQLAWPDVEGSYTFVAKIIDDICRCCVFYSDRMSGRVDNVGRVATVFEERFEVTNEWCVAINNIDYVRQSLEPFVVELGMDEIIQRLCEAKSPMMPSITRFLMEGAELLHQDCSSMERVMRYLEANLDTLYQHLNNDNFSRTLDIVWEQLGEVLYELIQANLEHRKVKITRYINPRRLNKSAAANLDAKRRPPSFFSNLHECLKIMVRSFRQDNKDIYSSETLKRVEYLLKLHGMETRELIHQYHLERWQEQQAITEPKMGILTVRAQFYEDNLKLEILNARNLVATDSNDMFSMNNAFVGEAYLSFSDVPETPAPISSLPQQHLFLMRPSSIEYAASQFEKAIMCLGLSLDVVLSNSVPLLKNGKILFFQMKNFFPLNRPLITKMTELILLLVLERPQYYIRRGSNSEHWVVYLEGGGYCWDAASCGARWRRRPGLMSSARWPRARRAPALLSADPASNPLWHASNHVLLPYCSSDMWAGARATRNGSFAFAGRLIVRAVLAELLHIGLSGRLLLVGSSAGGAGVMLHADAARRMLRPYGVRVAAIADSGWFLDRPARTRRASSADSVARLGHSLWRGSPPSSCVREHAEKPWLCYFGYQLYPHIRTPLFVFQYLFDSAQLAAEGVRAPRTRVQWDAVHDTGSAIRASLKRVRATFAPACLAHGALARPEWLAINVSGISLPRALGCWERRLWGGGGGARRKGGCAPRRLVERCSWPQCNGSCPRLRDPRTGEEVALAALLQSFGLDVRGAAAAMGLDARALARMSRAELLPLLAPHT</sequence>
<name>A0ACC0JC84_CHOFU</name>
<dbReference type="EMBL" id="CM046116">
    <property type="protein sequence ID" value="KAI8421732.1"/>
    <property type="molecule type" value="Genomic_DNA"/>
</dbReference>
<comment type="caution">
    <text evidence="1">The sequence shown here is derived from an EMBL/GenBank/DDBJ whole genome shotgun (WGS) entry which is preliminary data.</text>
</comment>
<protein>
    <submittedName>
        <fullName evidence="1">Uncharacterized protein</fullName>
    </submittedName>
</protein>
<reference evidence="1 2" key="1">
    <citation type="journal article" date="2022" name="Genome Biol. Evol.">
        <title>The Spruce Budworm Genome: Reconstructing the Evolutionary History of Antifreeze Proteins.</title>
        <authorList>
            <person name="Beliveau C."/>
            <person name="Gagne P."/>
            <person name="Picq S."/>
            <person name="Vernygora O."/>
            <person name="Keeling C.I."/>
            <person name="Pinkney K."/>
            <person name="Doucet D."/>
            <person name="Wen F."/>
            <person name="Johnston J.S."/>
            <person name="Maaroufi H."/>
            <person name="Boyle B."/>
            <person name="Laroche J."/>
            <person name="Dewar K."/>
            <person name="Juretic N."/>
            <person name="Blackburn G."/>
            <person name="Nisole A."/>
            <person name="Brunet B."/>
            <person name="Brandao M."/>
            <person name="Lumley L."/>
            <person name="Duan J."/>
            <person name="Quan G."/>
            <person name="Lucarotti C.J."/>
            <person name="Roe A.D."/>
            <person name="Sperling F.A.H."/>
            <person name="Levesque R.C."/>
            <person name="Cusson M."/>
        </authorList>
    </citation>
    <scope>NUCLEOTIDE SEQUENCE [LARGE SCALE GENOMIC DNA]</scope>
    <source>
        <strain evidence="1">Glfc:IPQL:Cfum</strain>
    </source>
</reference>
<evidence type="ECO:0000313" key="2">
    <source>
        <dbReference type="Proteomes" id="UP001064048"/>
    </source>
</evidence>
<accession>A0ACC0JC84</accession>
<proteinExistence type="predicted"/>
<dbReference type="Proteomes" id="UP001064048">
    <property type="component" value="Chromosome 16"/>
</dbReference>
<organism evidence="1 2">
    <name type="scientific">Choristoneura fumiferana</name>
    <name type="common">Spruce budworm moth</name>
    <name type="synonym">Archips fumiferana</name>
    <dbReference type="NCBI Taxonomy" id="7141"/>
    <lineage>
        <taxon>Eukaryota</taxon>
        <taxon>Metazoa</taxon>
        <taxon>Ecdysozoa</taxon>
        <taxon>Arthropoda</taxon>
        <taxon>Hexapoda</taxon>
        <taxon>Insecta</taxon>
        <taxon>Pterygota</taxon>
        <taxon>Neoptera</taxon>
        <taxon>Endopterygota</taxon>
        <taxon>Lepidoptera</taxon>
        <taxon>Glossata</taxon>
        <taxon>Ditrysia</taxon>
        <taxon>Tortricoidea</taxon>
        <taxon>Tortricidae</taxon>
        <taxon>Tortricinae</taxon>
        <taxon>Choristoneura</taxon>
    </lineage>
</organism>
<keyword evidence="2" id="KW-1185">Reference proteome</keyword>
<gene>
    <name evidence="1" type="ORF">MSG28_009707</name>
</gene>
<evidence type="ECO:0000313" key="1">
    <source>
        <dbReference type="EMBL" id="KAI8421732.1"/>
    </source>
</evidence>